<dbReference type="PANTHER" id="PTHR45779">
    <property type="entry name" value="PEPTIDYLPROLYL ISOMERASE"/>
    <property type="match status" value="1"/>
</dbReference>
<feature type="signal peptide" evidence="6">
    <location>
        <begin position="1"/>
        <end position="15"/>
    </location>
</feature>
<keyword evidence="9" id="KW-1185">Reference proteome</keyword>
<keyword evidence="6" id="KW-0732">Signal</keyword>
<proteinExistence type="predicted"/>
<evidence type="ECO:0000256" key="6">
    <source>
        <dbReference type="SAM" id="SignalP"/>
    </source>
</evidence>
<dbReference type="FunFam" id="3.10.50.40:FF:000006">
    <property type="entry name" value="Peptidyl-prolyl cis-trans isomerase"/>
    <property type="match status" value="1"/>
</dbReference>
<sequence>MRTLLIAALPLALEALRLPLPTFANPARIECTLVSRRSVLLAPVAATTTAALLASSPAFAASKGASDGKWAQHFGEFSDTEFEGMTATPSGLEFKIIEEGYGVKPISGQKIKAHYAGYLLNGAKFDASYDRGKPLEFNVGVGRVIKGWDEALLDMKVGEKRLLKIPSQLAYGAKGAGGVIPGGATLVFYVELVTLAA</sequence>
<dbReference type="AlphaFoldDB" id="A0A0M0JH94"/>
<feature type="domain" description="PPIase FKBP-type" evidence="7">
    <location>
        <begin position="108"/>
        <end position="196"/>
    </location>
</feature>
<comment type="caution">
    <text evidence="8">The sequence shown here is derived from an EMBL/GenBank/DDBJ whole genome shotgun (WGS) entry which is preliminary data.</text>
</comment>
<evidence type="ECO:0000256" key="2">
    <source>
        <dbReference type="ARBA" id="ARBA00013194"/>
    </source>
</evidence>
<comment type="catalytic activity">
    <reaction evidence="1 5">
        <text>[protein]-peptidylproline (omega=180) = [protein]-peptidylproline (omega=0)</text>
        <dbReference type="Rhea" id="RHEA:16237"/>
        <dbReference type="Rhea" id="RHEA-COMP:10747"/>
        <dbReference type="Rhea" id="RHEA-COMP:10748"/>
        <dbReference type="ChEBI" id="CHEBI:83833"/>
        <dbReference type="ChEBI" id="CHEBI:83834"/>
        <dbReference type="EC" id="5.2.1.8"/>
    </reaction>
</comment>
<dbReference type="InterPro" id="IPR044609">
    <property type="entry name" value="FKBP2/11"/>
</dbReference>
<dbReference type="InterPro" id="IPR046357">
    <property type="entry name" value="PPIase_dom_sf"/>
</dbReference>
<dbReference type="EC" id="5.2.1.8" evidence="2 5"/>
<evidence type="ECO:0000256" key="3">
    <source>
        <dbReference type="ARBA" id="ARBA00023110"/>
    </source>
</evidence>
<dbReference type="SUPFAM" id="SSF54534">
    <property type="entry name" value="FKBP-like"/>
    <property type="match status" value="1"/>
</dbReference>
<evidence type="ECO:0000256" key="5">
    <source>
        <dbReference type="PROSITE-ProRule" id="PRU00277"/>
    </source>
</evidence>
<protein>
    <recommendedName>
        <fullName evidence="2 5">peptidylprolyl isomerase</fullName>
        <ecNumber evidence="2 5">5.2.1.8</ecNumber>
    </recommendedName>
</protein>
<accession>A0A0M0JH94</accession>
<feature type="chain" id="PRO_5013108078" description="peptidylprolyl isomerase" evidence="6">
    <location>
        <begin position="16"/>
        <end position="197"/>
    </location>
</feature>
<dbReference type="InterPro" id="IPR001179">
    <property type="entry name" value="PPIase_FKBP_dom"/>
</dbReference>
<dbReference type="OrthoDB" id="1902587at2759"/>
<dbReference type="PANTHER" id="PTHR45779:SF7">
    <property type="entry name" value="PEPTIDYLPROLYL ISOMERASE"/>
    <property type="match status" value="1"/>
</dbReference>
<dbReference type="Proteomes" id="UP000037460">
    <property type="component" value="Unassembled WGS sequence"/>
</dbReference>
<dbReference type="PROSITE" id="PS50059">
    <property type="entry name" value="FKBP_PPIASE"/>
    <property type="match status" value="1"/>
</dbReference>
<dbReference type="Pfam" id="PF00254">
    <property type="entry name" value="FKBP_C"/>
    <property type="match status" value="1"/>
</dbReference>
<dbReference type="GO" id="GO:0003755">
    <property type="term" value="F:peptidyl-prolyl cis-trans isomerase activity"/>
    <property type="evidence" value="ECO:0007669"/>
    <property type="project" value="UniProtKB-KW"/>
</dbReference>
<evidence type="ECO:0000256" key="4">
    <source>
        <dbReference type="ARBA" id="ARBA00023235"/>
    </source>
</evidence>
<gene>
    <name evidence="8" type="ORF">Ctob_005016</name>
</gene>
<dbReference type="Gene3D" id="3.10.50.40">
    <property type="match status" value="1"/>
</dbReference>
<reference evidence="9" key="1">
    <citation type="journal article" date="2015" name="PLoS Genet.">
        <title>Genome Sequence and Transcriptome Analyses of Chrysochromulina tobin: Metabolic Tools for Enhanced Algal Fitness in the Prominent Order Prymnesiales (Haptophyceae).</title>
        <authorList>
            <person name="Hovde B.T."/>
            <person name="Deodato C.R."/>
            <person name="Hunsperger H.M."/>
            <person name="Ryken S.A."/>
            <person name="Yost W."/>
            <person name="Jha R.K."/>
            <person name="Patterson J."/>
            <person name="Monnat R.J. Jr."/>
            <person name="Barlow S.B."/>
            <person name="Starkenburg S.R."/>
            <person name="Cattolico R.A."/>
        </authorList>
    </citation>
    <scope>NUCLEOTIDE SEQUENCE</scope>
    <source>
        <strain evidence="9">CCMP291</strain>
    </source>
</reference>
<evidence type="ECO:0000313" key="8">
    <source>
        <dbReference type="EMBL" id="KOO25850.1"/>
    </source>
</evidence>
<organism evidence="8 9">
    <name type="scientific">Chrysochromulina tobinii</name>
    <dbReference type="NCBI Taxonomy" id="1460289"/>
    <lineage>
        <taxon>Eukaryota</taxon>
        <taxon>Haptista</taxon>
        <taxon>Haptophyta</taxon>
        <taxon>Prymnesiophyceae</taxon>
        <taxon>Prymnesiales</taxon>
        <taxon>Chrysochromulinaceae</taxon>
        <taxon>Chrysochromulina</taxon>
    </lineage>
</organism>
<keyword evidence="4 5" id="KW-0413">Isomerase</keyword>
<name>A0A0M0JH94_9EUKA</name>
<dbReference type="GO" id="GO:0005783">
    <property type="term" value="C:endoplasmic reticulum"/>
    <property type="evidence" value="ECO:0007669"/>
    <property type="project" value="TreeGrafter"/>
</dbReference>
<evidence type="ECO:0000313" key="9">
    <source>
        <dbReference type="Proteomes" id="UP000037460"/>
    </source>
</evidence>
<keyword evidence="3 5" id="KW-0697">Rotamase</keyword>
<evidence type="ECO:0000256" key="1">
    <source>
        <dbReference type="ARBA" id="ARBA00000971"/>
    </source>
</evidence>
<evidence type="ECO:0000259" key="7">
    <source>
        <dbReference type="PROSITE" id="PS50059"/>
    </source>
</evidence>
<dbReference type="EMBL" id="JWZX01002920">
    <property type="protein sequence ID" value="KOO25850.1"/>
    <property type="molecule type" value="Genomic_DNA"/>
</dbReference>